<proteinExistence type="predicted"/>
<gene>
    <name evidence="1" type="ORF">FHR94_001942</name>
</gene>
<reference evidence="1 2" key="1">
    <citation type="submission" date="2020-08" db="EMBL/GenBank/DDBJ databases">
        <title>Genomic Encyclopedia of Type Strains, Phase III (KMG-III): the genomes of soil and plant-associated and newly described type strains.</title>
        <authorList>
            <person name="Whitman W."/>
        </authorList>
    </citation>
    <scope>NUCLEOTIDE SEQUENCE [LARGE SCALE GENOMIC DNA]</scope>
    <source>
        <strain evidence="1 2">CECT 7282</strain>
    </source>
</reference>
<evidence type="ECO:0000313" key="2">
    <source>
        <dbReference type="Proteomes" id="UP000547614"/>
    </source>
</evidence>
<keyword evidence="2" id="KW-1185">Reference proteome</keyword>
<evidence type="ECO:0000313" key="1">
    <source>
        <dbReference type="EMBL" id="MBB3190708.1"/>
    </source>
</evidence>
<organism evidence="1 2">
    <name type="scientific">Halomonas cerina</name>
    <dbReference type="NCBI Taxonomy" id="447424"/>
    <lineage>
        <taxon>Bacteria</taxon>
        <taxon>Pseudomonadati</taxon>
        <taxon>Pseudomonadota</taxon>
        <taxon>Gammaproteobacteria</taxon>
        <taxon>Oceanospirillales</taxon>
        <taxon>Halomonadaceae</taxon>
        <taxon>Halomonas</taxon>
    </lineage>
</organism>
<protein>
    <submittedName>
        <fullName evidence="1">Uncharacterized protein</fullName>
    </submittedName>
</protein>
<dbReference type="EMBL" id="JACHXP010000008">
    <property type="protein sequence ID" value="MBB3190708.1"/>
    <property type="molecule type" value="Genomic_DNA"/>
</dbReference>
<name>A0A839V9I1_9GAMM</name>
<comment type="caution">
    <text evidence="1">The sequence shown here is derived from an EMBL/GenBank/DDBJ whole genome shotgun (WGS) entry which is preliminary data.</text>
</comment>
<dbReference type="AlphaFoldDB" id="A0A839V9I1"/>
<accession>A0A839V9I1</accession>
<dbReference type="Proteomes" id="UP000547614">
    <property type="component" value="Unassembled WGS sequence"/>
</dbReference>
<sequence length="32" mass="3186">MSSCGHASIAAGVVIGVLTRAATDRLDTAVEL</sequence>